<comment type="caution">
    <text evidence="1">The sequence shown here is derived from an EMBL/GenBank/DDBJ whole genome shotgun (WGS) entry which is preliminary data.</text>
</comment>
<dbReference type="Gene3D" id="3.30.530.20">
    <property type="match status" value="1"/>
</dbReference>
<dbReference type="RefSeq" id="WP_203996087.1">
    <property type="nucleotide sequence ID" value="NZ_BOPB01000009.1"/>
</dbReference>
<dbReference type="Proteomes" id="UP000643165">
    <property type="component" value="Unassembled WGS sequence"/>
</dbReference>
<keyword evidence="2" id="KW-1185">Reference proteome</keyword>
<protein>
    <recommendedName>
        <fullName evidence="3">Cyclase</fullName>
    </recommendedName>
</protein>
<evidence type="ECO:0000313" key="2">
    <source>
        <dbReference type="Proteomes" id="UP000643165"/>
    </source>
</evidence>
<gene>
    <name evidence="1" type="ORF">Vlu01_16020</name>
</gene>
<evidence type="ECO:0000313" key="1">
    <source>
        <dbReference type="EMBL" id="GIJ20978.1"/>
    </source>
</evidence>
<proteinExistence type="predicted"/>
<dbReference type="EMBL" id="BOPB01000009">
    <property type="protein sequence ID" value="GIJ20978.1"/>
    <property type="molecule type" value="Genomic_DNA"/>
</dbReference>
<dbReference type="SUPFAM" id="SSF55961">
    <property type="entry name" value="Bet v1-like"/>
    <property type="match status" value="1"/>
</dbReference>
<accession>A0ABQ4IST9</accession>
<organism evidence="1 2">
    <name type="scientific">Micromonospora lutea</name>
    <dbReference type="NCBI Taxonomy" id="419825"/>
    <lineage>
        <taxon>Bacteria</taxon>
        <taxon>Bacillati</taxon>
        <taxon>Actinomycetota</taxon>
        <taxon>Actinomycetes</taxon>
        <taxon>Micromonosporales</taxon>
        <taxon>Micromonosporaceae</taxon>
        <taxon>Micromonospora</taxon>
    </lineage>
</organism>
<sequence>MRSNATRLAAVGAATVTAIGVGRAVRRRRRRHQPHREDGWYVVRRGVTVDRPVEAVIGFWRERERLDRALAERATLEQIDGNRWRCVSRDPDSGDTEWQAEITVTGPGRLRWQVIGGPKQQGTVELAPAPQGRGTEIRAELRYRSGPLRRALGLASGDEPDLRLRDTLRRVKSLIECGQVVETRRDPSGRSRAQERTTDEIRERLAMGGRA</sequence>
<evidence type="ECO:0008006" key="3">
    <source>
        <dbReference type="Google" id="ProtNLM"/>
    </source>
</evidence>
<name>A0ABQ4IST9_9ACTN</name>
<reference evidence="1 2" key="1">
    <citation type="submission" date="2021-01" db="EMBL/GenBank/DDBJ databases">
        <title>Whole genome shotgun sequence of Verrucosispora lutea NBRC 106530.</title>
        <authorList>
            <person name="Komaki H."/>
            <person name="Tamura T."/>
        </authorList>
    </citation>
    <scope>NUCLEOTIDE SEQUENCE [LARGE SCALE GENOMIC DNA]</scope>
    <source>
        <strain evidence="1 2">NBRC 106530</strain>
    </source>
</reference>
<dbReference type="InterPro" id="IPR023393">
    <property type="entry name" value="START-like_dom_sf"/>
</dbReference>